<comment type="caution">
    <text evidence="2">The sequence shown here is derived from an EMBL/GenBank/DDBJ whole genome shotgun (WGS) entry which is preliminary data.</text>
</comment>
<accession>A0A2I0QTS8</accession>
<feature type="transmembrane region" description="Helical" evidence="1">
    <location>
        <begin position="52"/>
        <end position="73"/>
    </location>
</feature>
<protein>
    <recommendedName>
        <fullName evidence="4">ATPase F0F1</fullName>
    </recommendedName>
</protein>
<proteinExistence type="predicted"/>
<sequence length="79" mass="8706">MSEYWIGVVPLNNNPLRGMAITTTILSYLSGSVIVGIFLGRWIDDFLQTPPLFMIIGLLLGLAAGVYGTIRIVQKYFAD</sequence>
<reference evidence="2 3" key="1">
    <citation type="submission" date="2017-06" db="EMBL/GenBank/DDBJ databases">
        <title>the draft geome sequence of Illustriluteabacillus marina B3227.</title>
        <authorList>
            <person name="He R.-H."/>
            <person name="Du Z.-J."/>
        </authorList>
    </citation>
    <scope>NUCLEOTIDE SEQUENCE [LARGE SCALE GENOMIC DNA]</scope>
    <source>
        <strain evidence="2 3">B3227</strain>
    </source>
</reference>
<keyword evidence="1" id="KW-1133">Transmembrane helix</keyword>
<dbReference type="RefSeq" id="WP_101331355.1">
    <property type="nucleotide sequence ID" value="NZ_PJNH01000002.1"/>
</dbReference>
<keyword evidence="3" id="KW-1185">Reference proteome</keyword>
<name>A0A2I0QTS8_9BACI</name>
<dbReference type="AlphaFoldDB" id="A0A2I0QTS8"/>
<keyword evidence="1" id="KW-0812">Transmembrane</keyword>
<keyword evidence="1" id="KW-0472">Membrane</keyword>
<dbReference type="OrthoDB" id="282803at2"/>
<evidence type="ECO:0008006" key="4">
    <source>
        <dbReference type="Google" id="ProtNLM"/>
    </source>
</evidence>
<dbReference type="Pfam" id="PF09527">
    <property type="entry name" value="ATPase_gene1"/>
    <property type="match status" value="1"/>
</dbReference>
<evidence type="ECO:0000313" key="3">
    <source>
        <dbReference type="Proteomes" id="UP000243524"/>
    </source>
</evidence>
<organism evidence="2 3">
    <name type="scientific">Halalkalibacillus sediminis</name>
    <dbReference type="NCBI Taxonomy" id="2018042"/>
    <lineage>
        <taxon>Bacteria</taxon>
        <taxon>Bacillati</taxon>
        <taxon>Bacillota</taxon>
        <taxon>Bacilli</taxon>
        <taxon>Bacillales</taxon>
        <taxon>Bacillaceae</taxon>
        <taxon>Halalkalibacillus</taxon>
    </lineage>
</organism>
<evidence type="ECO:0000313" key="2">
    <source>
        <dbReference type="EMBL" id="PKR77747.1"/>
    </source>
</evidence>
<feature type="transmembrane region" description="Helical" evidence="1">
    <location>
        <begin position="20"/>
        <end position="40"/>
    </location>
</feature>
<dbReference type="EMBL" id="PJNH01000002">
    <property type="protein sequence ID" value="PKR77747.1"/>
    <property type="molecule type" value="Genomic_DNA"/>
</dbReference>
<dbReference type="Proteomes" id="UP000243524">
    <property type="component" value="Unassembled WGS sequence"/>
</dbReference>
<gene>
    <name evidence="2" type="ORF">CEY16_07390</name>
</gene>
<evidence type="ECO:0000256" key="1">
    <source>
        <dbReference type="SAM" id="Phobius"/>
    </source>
</evidence>
<dbReference type="InterPro" id="IPR032820">
    <property type="entry name" value="ATPase_put"/>
</dbReference>